<organism evidence="2">
    <name type="scientific">Micrurus lemniscatus lemniscatus</name>
    <dbReference type="NCBI Taxonomy" id="129467"/>
    <lineage>
        <taxon>Eukaryota</taxon>
        <taxon>Metazoa</taxon>
        <taxon>Chordata</taxon>
        <taxon>Craniata</taxon>
        <taxon>Vertebrata</taxon>
        <taxon>Euteleostomi</taxon>
        <taxon>Lepidosauria</taxon>
        <taxon>Squamata</taxon>
        <taxon>Bifurcata</taxon>
        <taxon>Unidentata</taxon>
        <taxon>Episquamata</taxon>
        <taxon>Toxicofera</taxon>
        <taxon>Serpentes</taxon>
        <taxon>Colubroidea</taxon>
        <taxon>Elapidae</taxon>
        <taxon>Elapinae</taxon>
        <taxon>Micrurus</taxon>
    </lineage>
</organism>
<feature type="region of interest" description="Disordered" evidence="1">
    <location>
        <begin position="45"/>
        <end position="72"/>
    </location>
</feature>
<reference evidence="2" key="2">
    <citation type="submission" date="2017-11" db="EMBL/GenBank/DDBJ databases">
        <title>Coralsnake Venomics: Analyses of Venom Gland Transcriptomes and Proteomes of Six Brazilian Taxa.</title>
        <authorList>
            <person name="Aird S.D."/>
            <person name="Jorge da Silva N."/>
            <person name="Qiu L."/>
            <person name="Villar-Briones A."/>
            <person name="Aparecida-Saddi V."/>
            <person name="Campos-Telles M.P."/>
            <person name="Grau M."/>
            <person name="Mikheyev A.S."/>
        </authorList>
    </citation>
    <scope>NUCLEOTIDE SEQUENCE</scope>
    <source>
        <tissue evidence="2">Venom_gland</tissue>
    </source>
</reference>
<protein>
    <submittedName>
        <fullName evidence="2">Uncharacterized protein</fullName>
    </submittedName>
</protein>
<name>A0A2D4HXJ4_MICLE</name>
<proteinExistence type="predicted"/>
<evidence type="ECO:0000256" key="1">
    <source>
        <dbReference type="SAM" id="MobiDB-lite"/>
    </source>
</evidence>
<dbReference type="AlphaFoldDB" id="A0A2D4HXJ4"/>
<sequence length="107" mass="12491">MDGALHWLFPGWQGRVRIQEPGQSCPIGVERWCFLRRIQEPMFPPEDDLRKARPMPMKWHSGTRAPNPKTVCSRGAWNPERWWVIFLEEGPPFSEIIVSEEVEGFTS</sequence>
<accession>A0A2D4HXJ4</accession>
<evidence type="ECO:0000313" key="2">
    <source>
        <dbReference type="EMBL" id="LAA76690.1"/>
    </source>
</evidence>
<dbReference type="EMBL" id="IACK01064096">
    <property type="protein sequence ID" value="LAA76690.1"/>
    <property type="molecule type" value="Transcribed_RNA"/>
</dbReference>
<reference evidence="2" key="1">
    <citation type="submission" date="2017-07" db="EMBL/GenBank/DDBJ databases">
        <authorList>
            <person name="Mikheyev A."/>
            <person name="Grau M."/>
        </authorList>
    </citation>
    <scope>NUCLEOTIDE SEQUENCE</scope>
    <source>
        <tissue evidence="2">Venom_gland</tissue>
    </source>
</reference>